<evidence type="ECO:0000313" key="2">
    <source>
        <dbReference type="EMBL" id="MEN3538709.1"/>
    </source>
</evidence>
<name>A0ABV0ATV4_9ACTN</name>
<keyword evidence="3" id="KW-1185">Reference proteome</keyword>
<organism evidence="2 3">
    <name type="scientific">Microbispora maris</name>
    <dbReference type="NCBI Taxonomy" id="3144104"/>
    <lineage>
        <taxon>Bacteria</taxon>
        <taxon>Bacillati</taxon>
        <taxon>Actinomycetota</taxon>
        <taxon>Actinomycetes</taxon>
        <taxon>Streptosporangiales</taxon>
        <taxon>Streptosporangiaceae</taxon>
        <taxon>Microbispora</taxon>
    </lineage>
</organism>
<protein>
    <recommendedName>
        <fullName evidence="4">Secreted protein</fullName>
    </recommendedName>
</protein>
<dbReference type="RefSeq" id="WP_346228633.1">
    <property type="nucleotide sequence ID" value="NZ_JBDJAW010000025.1"/>
</dbReference>
<feature type="chain" id="PRO_5046553220" description="Secreted protein" evidence="1">
    <location>
        <begin position="22"/>
        <end position="195"/>
    </location>
</feature>
<comment type="caution">
    <text evidence="2">The sequence shown here is derived from an EMBL/GenBank/DDBJ whole genome shotgun (WGS) entry which is preliminary data.</text>
</comment>
<accession>A0ABV0ATV4</accession>
<sequence>MGRTISLVAAAGAVIGAVAVAGPGRASASSTTSLRLSGGLTLEIPRAWRVYRSADQVHVVTGACAKPKSHYFEPRCRGFWVMGAKTLKTGGEGFRPYNPVNGPFYPAVDVAPCPTDPKLGHVLGKAIAVGHRNIGEGHKAHYRVWPGRCVTYDDATEKSTFKQREWYLPKEKLLIVDQWTTPGLATVVRNATWES</sequence>
<reference evidence="2 3" key="1">
    <citation type="submission" date="2024-05" db="EMBL/GenBank/DDBJ databases">
        <title>Microbispora sp.ZYX-F-249.</title>
        <authorList>
            <person name="Xie H."/>
        </authorList>
    </citation>
    <scope>NUCLEOTIDE SEQUENCE [LARGE SCALE GENOMIC DNA]</scope>
    <source>
        <strain evidence="2 3">ZYX-F-249</strain>
    </source>
</reference>
<keyword evidence="1" id="KW-0732">Signal</keyword>
<gene>
    <name evidence="2" type="ORF">AAH991_26600</name>
</gene>
<proteinExistence type="predicted"/>
<evidence type="ECO:0000313" key="3">
    <source>
        <dbReference type="Proteomes" id="UP001447516"/>
    </source>
</evidence>
<evidence type="ECO:0008006" key="4">
    <source>
        <dbReference type="Google" id="ProtNLM"/>
    </source>
</evidence>
<dbReference type="EMBL" id="JBDJAW010000025">
    <property type="protein sequence ID" value="MEN3538709.1"/>
    <property type="molecule type" value="Genomic_DNA"/>
</dbReference>
<feature type="signal peptide" evidence="1">
    <location>
        <begin position="1"/>
        <end position="21"/>
    </location>
</feature>
<evidence type="ECO:0000256" key="1">
    <source>
        <dbReference type="SAM" id="SignalP"/>
    </source>
</evidence>
<dbReference type="Proteomes" id="UP001447516">
    <property type="component" value="Unassembled WGS sequence"/>
</dbReference>